<name>A0A329SM99_9STRA</name>
<feature type="compositionally biased region" description="Acidic residues" evidence="1">
    <location>
        <begin position="29"/>
        <end position="42"/>
    </location>
</feature>
<reference evidence="3 4" key="1">
    <citation type="submission" date="2018-01" db="EMBL/GenBank/DDBJ databases">
        <title>Draft genome of the strawberry crown rot pathogen Phytophthora cactorum.</title>
        <authorList>
            <person name="Armitage A.D."/>
            <person name="Lysoe E."/>
            <person name="Nellist C.F."/>
            <person name="Harrison R.J."/>
            <person name="Brurberg M.B."/>
        </authorList>
    </citation>
    <scope>NUCLEOTIDE SEQUENCE [LARGE SCALE GENOMIC DNA]</scope>
    <source>
        <strain evidence="3 4">10300</strain>
    </source>
</reference>
<dbReference type="VEuPathDB" id="FungiDB:PC110_g6917"/>
<evidence type="ECO:0000313" key="2">
    <source>
        <dbReference type="EMBL" id="KAG6969624.1"/>
    </source>
</evidence>
<comment type="caution">
    <text evidence="3">The sequence shown here is derived from an EMBL/GenBank/DDBJ whole genome shotgun (WGS) entry which is preliminary data.</text>
</comment>
<evidence type="ECO:0000313" key="3">
    <source>
        <dbReference type="EMBL" id="RAW36798.1"/>
    </source>
</evidence>
<organism evidence="3 4">
    <name type="scientific">Phytophthora cactorum</name>
    <dbReference type="NCBI Taxonomy" id="29920"/>
    <lineage>
        <taxon>Eukaryota</taxon>
        <taxon>Sar</taxon>
        <taxon>Stramenopiles</taxon>
        <taxon>Oomycota</taxon>
        <taxon>Peronosporomycetes</taxon>
        <taxon>Peronosporales</taxon>
        <taxon>Peronosporaceae</taxon>
        <taxon>Phytophthora</taxon>
    </lineage>
</organism>
<accession>A0A329SM99</accession>
<dbReference type="Proteomes" id="UP000251314">
    <property type="component" value="Unassembled WGS sequence"/>
</dbReference>
<dbReference type="Proteomes" id="UP000688947">
    <property type="component" value="Unassembled WGS sequence"/>
</dbReference>
<evidence type="ECO:0000313" key="4">
    <source>
        <dbReference type="Proteomes" id="UP000251314"/>
    </source>
</evidence>
<dbReference type="EMBL" id="JAENGZ010000092">
    <property type="protein sequence ID" value="KAG6969624.1"/>
    <property type="molecule type" value="Genomic_DNA"/>
</dbReference>
<proteinExistence type="predicted"/>
<feature type="region of interest" description="Disordered" evidence="1">
    <location>
        <begin position="20"/>
        <end position="43"/>
    </location>
</feature>
<protein>
    <submittedName>
        <fullName evidence="3">Uncharacterized protein</fullName>
    </submittedName>
</protein>
<gene>
    <name evidence="2" type="ORF">JG687_00003126</name>
    <name evidence="3" type="ORF">PC110_g6917</name>
</gene>
<reference evidence="2" key="2">
    <citation type="submission" date="2021-01" db="EMBL/GenBank/DDBJ databases">
        <title>Phytophthora aleatoria, a newly-described species from Pinus radiata is distinct from Phytophthora cactorum isolates based on comparative genomics.</title>
        <authorList>
            <person name="Mcdougal R."/>
            <person name="Panda P."/>
            <person name="Williams N."/>
            <person name="Studholme D.J."/>
        </authorList>
    </citation>
    <scope>NUCLEOTIDE SEQUENCE</scope>
    <source>
        <strain evidence="2">NZFS 3830</strain>
    </source>
</reference>
<keyword evidence="4" id="KW-1185">Reference proteome</keyword>
<dbReference type="OrthoDB" id="95603at2759"/>
<sequence length="142" mass="15570">MHHLFREDGNINWDKVDERLESGSSDADSSFDMEDSDADAETGDTRAAAIAQEIKHHYTLRMRQKLDLTGALVHFGESLTSALAAPGGGGQESDVVREQLASVQQTQVNIMTSFEHLRDAVGQSRAVNTHLLAFLKDQTSTN</sequence>
<dbReference type="EMBL" id="MJFZ01000128">
    <property type="protein sequence ID" value="RAW36798.1"/>
    <property type="molecule type" value="Genomic_DNA"/>
</dbReference>
<dbReference type="AlphaFoldDB" id="A0A329SM99"/>
<evidence type="ECO:0000256" key="1">
    <source>
        <dbReference type="SAM" id="MobiDB-lite"/>
    </source>
</evidence>